<dbReference type="Gene3D" id="2.60.120.20">
    <property type="match status" value="3"/>
</dbReference>
<keyword evidence="3" id="KW-0946">Virion</keyword>
<comment type="subcellular location">
    <subcellularLocation>
        <location evidence="1">Virion</location>
    </subcellularLocation>
</comment>
<accession>A0A8K1HJB0</accession>
<proteinExistence type="predicted"/>
<dbReference type="InterPro" id="IPR014872">
    <property type="entry name" value="Dicistrovirus_capsid-polyPr_C"/>
</dbReference>
<evidence type="ECO:0000313" key="6">
    <source>
        <dbReference type="EMBL" id="UBJ26006.1"/>
    </source>
</evidence>
<dbReference type="Pfam" id="PF00073">
    <property type="entry name" value="Rhv"/>
    <property type="match status" value="2"/>
</dbReference>
<dbReference type="CDD" id="cd00205">
    <property type="entry name" value="rhv_like"/>
    <property type="match status" value="2"/>
</dbReference>
<dbReference type="EMBL" id="MZ556276">
    <property type="protein sequence ID" value="UBJ26006.1"/>
    <property type="molecule type" value="Genomic_RNA"/>
</dbReference>
<dbReference type="Pfam" id="PF08762">
    <property type="entry name" value="CRPV_capsid"/>
    <property type="match status" value="1"/>
</dbReference>
<evidence type="ECO:0000256" key="1">
    <source>
        <dbReference type="ARBA" id="ARBA00004328"/>
    </source>
</evidence>
<dbReference type="GO" id="GO:0005198">
    <property type="term" value="F:structural molecule activity"/>
    <property type="evidence" value="ECO:0007669"/>
    <property type="project" value="InterPro"/>
</dbReference>
<name>A0A8K1HJB0_9VIRU</name>
<keyword evidence="2" id="KW-0167">Capsid protein</keyword>
<dbReference type="InterPro" id="IPR001676">
    <property type="entry name" value="Picornavirus_capsid"/>
</dbReference>
<dbReference type="GO" id="GO:0019028">
    <property type="term" value="C:viral capsid"/>
    <property type="evidence" value="ECO:0007669"/>
    <property type="project" value="UniProtKB-KW"/>
</dbReference>
<evidence type="ECO:0000256" key="3">
    <source>
        <dbReference type="ARBA" id="ARBA00022844"/>
    </source>
</evidence>
<feature type="domain" description="Picornavirus capsid" evidence="4">
    <location>
        <begin position="321"/>
        <end position="465"/>
    </location>
</feature>
<organism evidence="6">
    <name type="scientific">Red panda dicistro-like virus</name>
    <dbReference type="NCBI Taxonomy" id="2864001"/>
    <lineage>
        <taxon>Viruses</taxon>
        <taxon>Riboviria</taxon>
        <taxon>Orthornavirae</taxon>
        <taxon>Pisuviricota</taxon>
        <taxon>Pisoniviricetes</taxon>
        <taxon>Picornavirales</taxon>
        <taxon>Dicistroviridae</taxon>
    </lineage>
</organism>
<dbReference type="InterPro" id="IPR029053">
    <property type="entry name" value="Viral_coat"/>
</dbReference>
<evidence type="ECO:0000259" key="5">
    <source>
        <dbReference type="Pfam" id="PF08762"/>
    </source>
</evidence>
<evidence type="ECO:0000256" key="2">
    <source>
        <dbReference type="ARBA" id="ARBA00022561"/>
    </source>
</evidence>
<sequence>MNMDTEQVRTETTGFVNESIARHIIDYDQPEEGYVFDKKNYDGTGILARYRRVDAVTDVDDHVVDVATCMNFPEFKNHIQGYMGVRGTFKMKVTCSVTPFTSGLLLLAYIPPDVELPGVNLAITATTWRTFYSGFHHVLLNLARDSSIELEVPYVGETPYIPLYGSTGFGKQVGKFVLIPIIRPKSGVSPVSVSYDFYFALDNAEFYGTQPTEAVVQAAFGLSAVNEALKKSKVISSGLGNISSWIGGSENPSMVTRAASWAIGGAGKILDIMGYSKPLDIKAVTPMVSLGYADVVNADRTFTGVVMANNSNAGIASMKMNGNGLDEMDIRNVCGRYEFVQSSVVSNTTAVKTKVMNQEITPRNFASFEKVSRDALDYHFSTNTHLSYLSHFFSKWRGSLDFRIEPVCTRFHAGRFRVVVGPLADTATALNNMSYTYSTIIALEDPNTWNFTVPFVSMNPWRSTAISSSDIEISYHLSVFLETPLMVNGSVSSEIDLALFVKAGSDFEFAELGPSYSLDNANMRNYKPWMYYIPQNPSANLGVEKKVTQVESEAFTKVPLNRLLDPLNEVAEVQSSFELVPSQGNSAAAHNVAVGDPIRSVRSIIKRFTYSFASSASAYFAICTPWLPRKYVLNVHPDVDILSWVSPMYTFYRGGFRYFFNNYFPVRASLHNWRVPNGPYNNCATDVTAYQEQYKKGIVQVPTTLSEPLKIEVPYYQTFQAINMWKNFQNGTTGSLPQSSTRASLGVFFDFYVGNTDGHVLRAGADNLEFGMLIAAPPTCLPSDPSSGS</sequence>
<feature type="domain" description="Dicistrovirus capsid-polyprotein C-terminal" evidence="5">
    <location>
        <begin position="593"/>
        <end position="780"/>
    </location>
</feature>
<dbReference type="SUPFAM" id="SSF88633">
    <property type="entry name" value="Positive stranded ssRNA viruses"/>
    <property type="match status" value="3"/>
</dbReference>
<dbReference type="InterPro" id="IPR033703">
    <property type="entry name" value="Rhv-like"/>
</dbReference>
<reference evidence="6" key="1">
    <citation type="submission" date="2021-07" db="EMBL/GenBank/DDBJ databases">
        <title>Communication and adaptive evolution of viruses within giant pandas and their associated organisms in a local ecological environment.</title>
        <authorList>
            <person name="Zhao M."/>
            <person name="Liu S."/>
            <person name="Zhang W."/>
        </authorList>
    </citation>
    <scope>NUCLEOTIDE SEQUENCE</scope>
    <source>
        <strain evidence="6">Rpf279sm03-12</strain>
    </source>
</reference>
<evidence type="ECO:0000259" key="4">
    <source>
        <dbReference type="Pfam" id="PF00073"/>
    </source>
</evidence>
<feature type="domain" description="Picornavirus capsid" evidence="4">
    <location>
        <begin position="79"/>
        <end position="160"/>
    </location>
</feature>
<protein>
    <submittedName>
        <fullName evidence="6">Putative structural polyprotein</fullName>
    </submittedName>
</protein>